<dbReference type="OrthoDB" id="9774644at2"/>
<dbReference type="InterPro" id="IPR035938">
    <property type="entry name" value="Hemerythrin-like_sf"/>
</dbReference>
<dbReference type="InterPro" id="IPR012827">
    <property type="entry name" value="Hemerythrin_metal-bd"/>
</dbReference>
<feature type="domain" description="Hemerythrin-like" evidence="4">
    <location>
        <begin position="16"/>
        <end position="144"/>
    </location>
</feature>
<sequence>MEGKQTLWKQKYLLEIDEIDEQHKGFFDLCMKQALLCDRARKGEAISVRNIIKAIFALRNYAFYHFHTEEGLIVKYRYPGVYGHLRKHDLFLQKLMEFSEELEGYIAHQDTEASESFLDLADRISAYATTWWGEHIVEVDKQYAQHIRSCKGRPSGGECS</sequence>
<evidence type="ECO:0000313" key="6">
    <source>
        <dbReference type="Proteomes" id="UP000269883"/>
    </source>
</evidence>
<evidence type="ECO:0000256" key="1">
    <source>
        <dbReference type="ARBA" id="ARBA00010587"/>
    </source>
</evidence>
<keyword evidence="2" id="KW-0479">Metal-binding</keyword>
<dbReference type="Proteomes" id="UP000269883">
    <property type="component" value="Chromosome"/>
</dbReference>
<dbReference type="Gene3D" id="1.20.120.50">
    <property type="entry name" value="Hemerythrin-like"/>
    <property type="match status" value="1"/>
</dbReference>
<dbReference type="AlphaFoldDB" id="A0A2Z6AW49"/>
<accession>A0A2Z6AW49</accession>
<evidence type="ECO:0000313" key="5">
    <source>
        <dbReference type="EMBL" id="BBD07406.1"/>
    </source>
</evidence>
<evidence type="ECO:0000256" key="3">
    <source>
        <dbReference type="ARBA" id="ARBA00023004"/>
    </source>
</evidence>
<dbReference type="NCBIfam" id="TIGR02481">
    <property type="entry name" value="hemeryth_dom"/>
    <property type="match status" value="1"/>
</dbReference>
<name>A0A2Z6AW49_9BACT</name>
<dbReference type="RefSeq" id="WP_126376632.1">
    <property type="nucleotide sequence ID" value="NZ_AP017378.1"/>
</dbReference>
<dbReference type="Pfam" id="PF01814">
    <property type="entry name" value="Hemerythrin"/>
    <property type="match status" value="1"/>
</dbReference>
<keyword evidence="6" id="KW-1185">Reference proteome</keyword>
<dbReference type="InterPro" id="IPR050669">
    <property type="entry name" value="Hemerythrin"/>
</dbReference>
<comment type="similarity">
    <text evidence="1">Belongs to the hemerythrin family.</text>
</comment>
<organism evidence="5 6">
    <name type="scientific">Desulfovibrio ferrophilus</name>
    <dbReference type="NCBI Taxonomy" id="241368"/>
    <lineage>
        <taxon>Bacteria</taxon>
        <taxon>Pseudomonadati</taxon>
        <taxon>Thermodesulfobacteriota</taxon>
        <taxon>Desulfovibrionia</taxon>
        <taxon>Desulfovibrionales</taxon>
        <taxon>Desulfovibrionaceae</taxon>
        <taxon>Desulfovibrio</taxon>
    </lineage>
</organism>
<dbReference type="PANTHER" id="PTHR37164:SF1">
    <property type="entry name" value="BACTERIOHEMERYTHRIN"/>
    <property type="match status" value="1"/>
</dbReference>
<dbReference type="GO" id="GO:0046872">
    <property type="term" value="F:metal ion binding"/>
    <property type="evidence" value="ECO:0007669"/>
    <property type="project" value="UniProtKB-KW"/>
</dbReference>
<gene>
    <name evidence="5" type="ORF">DFE_0680</name>
</gene>
<dbReference type="PANTHER" id="PTHR37164">
    <property type="entry name" value="BACTERIOHEMERYTHRIN"/>
    <property type="match status" value="1"/>
</dbReference>
<reference evidence="5 6" key="1">
    <citation type="journal article" date="2018" name="Sci. Adv.">
        <title>Multi-heme cytochromes provide a pathway for survival in energy-limited environments.</title>
        <authorList>
            <person name="Deng X."/>
            <person name="Dohmae N."/>
            <person name="Nealson K.H."/>
            <person name="Hashimoto K."/>
            <person name="Okamoto A."/>
        </authorList>
    </citation>
    <scope>NUCLEOTIDE SEQUENCE [LARGE SCALE GENOMIC DNA]</scope>
    <source>
        <strain evidence="5 6">IS5</strain>
    </source>
</reference>
<proteinExistence type="inferred from homology"/>
<dbReference type="SUPFAM" id="SSF47188">
    <property type="entry name" value="Hemerythrin-like"/>
    <property type="match status" value="1"/>
</dbReference>
<dbReference type="KEGG" id="dfl:DFE_0680"/>
<protein>
    <submittedName>
        <fullName evidence="5">Hemerythrin-like metal-binding protein</fullName>
    </submittedName>
</protein>
<keyword evidence="3" id="KW-0408">Iron</keyword>
<evidence type="ECO:0000259" key="4">
    <source>
        <dbReference type="Pfam" id="PF01814"/>
    </source>
</evidence>
<dbReference type="CDD" id="cd12107">
    <property type="entry name" value="Hemerythrin"/>
    <property type="match status" value="1"/>
</dbReference>
<evidence type="ECO:0000256" key="2">
    <source>
        <dbReference type="ARBA" id="ARBA00022723"/>
    </source>
</evidence>
<dbReference type="InterPro" id="IPR012312">
    <property type="entry name" value="Hemerythrin-like"/>
</dbReference>
<dbReference type="EMBL" id="AP017378">
    <property type="protein sequence ID" value="BBD07406.1"/>
    <property type="molecule type" value="Genomic_DNA"/>
</dbReference>